<comment type="caution">
    <text evidence="2">The sequence shown here is derived from an EMBL/GenBank/DDBJ whole genome shotgun (WGS) entry which is preliminary data.</text>
</comment>
<proteinExistence type="predicted"/>
<sequence>MKVLFVIIFFGVLGSLSCSANMVCIEAKLADCLTYLFRQYKENLFCMGINEFLGCVSNGSRECNVEESNPITQNMLNSYKLMCTEGTELNILYKKHASCVLGSKTILKTRVCYFPFENKISALNSSLSYEEKFLMFSCK</sequence>
<organism evidence="2 3">
    <name type="scientific">Caerostris darwini</name>
    <dbReference type="NCBI Taxonomy" id="1538125"/>
    <lineage>
        <taxon>Eukaryota</taxon>
        <taxon>Metazoa</taxon>
        <taxon>Ecdysozoa</taxon>
        <taxon>Arthropoda</taxon>
        <taxon>Chelicerata</taxon>
        <taxon>Arachnida</taxon>
        <taxon>Araneae</taxon>
        <taxon>Araneomorphae</taxon>
        <taxon>Entelegynae</taxon>
        <taxon>Araneoidea</taxon>
        <taxon>Araneidae</taxon>
        <taxon>Caerostris</taxon>
    </lineage>
</organism>
<keyword evidence="3" id="KW-1185">Reference proteome</keyword>
<dbReference type="EMBL" id="BPLQ01014835">
    <property type="protein sequence ID" value="GIY83621.1"/>
    <property type="molecule type" value="Genomic_DNA"/>
</dbReference>
<name>A0AAV4WM73_9ARAC</name>
<gene>
    <name evidence="2" type="ORF">CDAR_32511</name>
</gene>
<feature type="signal peptide" evidence="1">
    <location>
        <begin position="1"/>
        <end position="20"/>
    </location>
</feature>
<evidence type="ECO:0000256" key="1">
    <source>
        <dbReference type="SAM" id="SignalP"/>
    </source>
</evidence>
<protein>
    <submittedName>
        <fullName evidence="2">Uncharacterized protein</fullName>
    </submittedName>
</protein>
<keyword evidence="1" id="KW-0732">Signal</keyword>
<reference evidence="2 3" key="1">
    <citation type="submission" date="2021-06" db="EMBL/GenBank/DDBJ databases">
        <title>Caerostris darwini draft genome.</title>
        <authorList>
            <person name="Kono N."/>
            <person name="Arakawa K."/>
        </authorList>
    </citation>
    <scope>NUCLEOTIDE SEQUENCE [LARGE SCALE GENOMIC DNA]</scope>
</reference>
<feature type="chain" id="PRO_5043966264" evidence="1">
    <location>
        <begin position="21"/>
        <end position="139"/>
    </location>
</feature>
<dbReference type="Proteomes" id="UP001054837">
    <property type="component" value="Unassembled WGS sequence"/>
</dbReference>
<dbReference type="PROSITE" id="PS51257">
    <property type="entry name" value="PROKAR_LIPOPROTEIN"/>
    <property type="match status" value="1"/>
</dbReference>
<evidence type="ECO:0000313" key="2">
    <source>
        <dbReference type="EMBL" id="GIY83621.1"/>
    </source>
</evidence>
<dbReference type="AlphaFoldDB" id="A0AAV4WM73"/>
<evidence type="ECO:0000313" key="3">
    <source>
        <dbReference type="Proteomes" id="UP001054837"/>
    </source>
</evidence>
<accession>A0AAV4WM73</accession>